<dbReference type="Pfam" id="PF07685">
    <property type="entry name" value="GATase_3"/>
    <property type="match status" value="1"/>
</dbReference>
<dbReference type="Gene3D" id="3.40.50.300">
    <property type="entry name" value="P-loop containing nucleotide triphosphate hydrolases"/>
    <property type="match status" value="1"/>
</dbReference>
<keyword evidence="5" id="KW-0460">Magnesium</keyword>
<dbReference type="SUPFAM" id="SSF52317">
    <property type="entry name" value="Class I glutamine amidotransferase-like"/>
    <property type="match status" value="1"/>
</dbReference>
<dbReference type="CDD" id="cd05388">
    <property type="entry name" value="CobB_N"/>
    <property type="match status" value="1"/>
</dbReference>
<evidence type="ECO:0000259" key="8">
    <source>
        <dbReference type="Pfam" id="PF07685"/>
    </source>
</evidence>
<protein>
    <submittedName>
        <fullName evidence="9">Cobyrinic acid A,C-diamide synthase</fullName>
    </submittedName>
</protein>
<dbReference type="SUPFAM" id="SSF52540">
    <property type="entry name" value="P-loop containing nucleoside triphosphate hydrolases"/>
    <property type="match status" value="1"/>
</dbReference>
<dbReference type="InterPro" id="IPR004484">
    <property type="entry name" value="CbiA/CobB_synth"/>
</dbReference>
<accession>A0A484HBG0</accession>
<dbReference type="GO" id="GO:0042242">
    <property type="term" value="F:cobyrinic acid a,c-diamide synthase activity"/>
    <property type="evidence" value="ECO:0007669"/>
    <property type="project" value="InterPro"/>
</dbReference>
<dbReference type="InterPro" id="IPR027417">
    <property type="entry name" value="P-loop_NTPase"/>
</dbReference>
<dbReference type="PROSITE" id="PS51274">
    <property type="entry name" value="GATASE_COBBQ"/>
    <property type="match status" value="1"/>
</dbReference>
<dbReference type="EMBL" id="LR026963">
    <property type="protein sequence ID" value="VBB69122.1"/>
    <property type="molecule type" value="Genomic_DNA"/>
</dbReference>
<comment type="cofactor">
    <cofactor evidence="1">
        <name>Mg(2+)</name>
        <dbReference type="ChEBI" id="CHEBI:18420"/>
    </cofactor>
</comment>
<keyword evidence="4" id="KW-0067">ATP-binding</keyword>
<dbReference type="PANTHER" id="PTHR43873:SF1">
    <property type="entry name" value="COBYRINATE A,C-DIAMIDE SYNTHASE"/>
    <property type="match status" value="1"/>
</dbReference>
<dbReference type="InterPro" id="IPR002586">
    <property type="entry name" value="CobQ/CobB/MinD/ParA_Nub-bd_dom"/>
</dbReference>
<organism evidence="9">
    <name type="scientific">invertebrate metagenome</name>
    <dbReference type="NCBI Taxonomy" id="1711999"/>
    <lineage>
        <taxon>unclassified sequences</taxon>
        <taxon>metagenomes</taxon>
        <taxon>organismal metagenomes</taxon>
    </lineage>
</organism>
<evidence type="ECO:0000256" key="3">
    <source>
        <dbReference type="ARBA" id="ARBA00022741"/>
    </source>
</evidence>
<sequence length="467" mass="50244">MRRLYVSAAHKSSGKTALTIGLCAALAKRGLVVQPFKKGPDYIDPMWLSAAAGRTCWNLDFHTQSHAAILATVAMQTADADIALIEGNKGLHDGVALEGADSSAALAKLVGAAVVLVIDTSGMTRGIAPLLTGYRLFDPSVQYGGVILNKVAGPRHERKLVAAIERYVGLSVLGAVYSSQDLNIAERHLGLVPSHEHNEAQTVITRIRAAVERQVDLEGILTAATAESLPITAYEKYKPPVIVCPRVRIAVACDAAFRFYYPDDLAALTAAGADVVSFNTLQDSGLPSNIDGLFIGGGFPEIHMVALEANTTLRIAIRTALEAGLPTYAECGGLMYLSRCITWQGRTCDMVGAIAADTVMHERPHGRGYMHLVETAAMPWPDRQPACVHAAHEFHHSSLENLEAGIQFAYHVVRGEGIIGHYDGIVTRNILATYAHRRSVGELPWGWRFVAFVESCRACTAQNSVTL</sequence>
<evidence type="ECO:0000256" key="2">
    <source>
        <dbReference type="ARBA" id="ARBA00022598"/>
    </source>
</evidence>
<gene>
    <name evidence="9" type="ORF">RIEGSTA812A_PEG_595</name>
</gene>
<dbReference type="GO" id="GO:0005524">
    <property type="term" value="F:ATP binding"/>
    <property type="evidence" value="ECO:0007669"/>
    <property type="project" value="UniProtKB-KW"/>
</dbReference>
<dbReference type="Gene3D" id="3.40.50.880">
    <property type="match status" value="1"/>
</dbReference>
<feature type="domain" description="CobB/CobQ-like glutamine amidotransferase" evidence="8">
    <location>
        <begin position="248"/>
        <end position="436"/>
    </location>
</feature>
<dbReference type="Pfam" id="PF01656">
    <property type="entry name" value="CbiA"/>
    <property type="match status" value="1"/>
</dbReference>
<evidence type="ECO:0000256" key="1">
    <source>
        <dbReference type="ARBA" id="ARBA00001946"/>
    </source>
</evidence>
<reference evidence="9" key="1">
    <citation type="submission" date="2018-10" db="EMBL/GenBank/DDBJ databases">
        <authorList>
            <person name="Gruber-Vodicka H."/>
            <person name="Jaeckle O."/>
        </authorList>
    </citation>
    <scope>NUCLEOTIDE SEQUENCE</scope>
</reference>
<dbReference type="InterPro" id="IPR011698">
    <property type="entry name" value="GATase_3"/>
</dbReference>
<proteinExistence type="predicted"/>
<dbReference type="AlphaFoldDB" id="A0A484HBG0"/>
<keyword evidence="3" id="KW-0547">Nucleotide-binding</keyword>
<feature type="domain" description="CobQ/CobB/MinD/ParA nucleotide binding" evidence="7">
    <location>
        <begin position="13"/>
        <end position="187"/>
    </location>
</feature>
<evidence type="ECO:0000256" key="6">
    <source>
        <dbReference type="ARBA" id="ARBA00022962"/>
    </source>
</evidence>
<keyword evidence="6" id="KW-0315">Glutamine amidotransferase</keyword>
<evidence type="ECO:0000259" key="7">
    <source>
        <dbReference type="Pfam" id="PF01656"/>
    </source>
</evidence>
<evidence type="ECO:0000313" key="9">
    <source>
        <dbReference type="EMBL" id="VBB69122.1"/>
    </source>
</evidence>
<dbReference type="CDD" id="cd03130">
    <property type="entry name" value="GATase1_CobB"/>
    <property type="match status" value="1"/>
</dbReference>
<evidence type="ECO:0000256" key="4">
    <source>
        <dbReference type="ARBA" id="ARBA00022840"/>
    </source>
</evidence>
<dbReference type="PANTHER" id="PTHR43873">
    <property type="entry name" value="COBYRINATE A,C-DIAMIDE SYNTHASE"/>
    <property type="match status" value="1"/>
</dbReference>
<keyword evidence="2" id="KW-0436">Ligase</keyword>
<evidence type="ECO:0000256" key="5">
    <source>
        <dbReference type="ARBA" id="ARBA00022842"/>
    </source>
</evidence>
<dbReference type="NCBIfam" id="NF002204">
    <property type="entry name" value="PRK01077.1"/>
    <property type="match status" value="1"/>
</dbReference>
<dbReference type="NCBIfam" id="TIGR00379">
    <property type="entry name" value="cobB"/>
    <property type="match status" value="1"/>
</dbReference>
<name>A0A484HBG0_9ZZZZ</name>
<dbReference type="InterPro" id="IPR029062">
    <property type="entry name" value="Class_I_gatase-like"/>
</dbReference>